<reference evidence="2 3" key="1">
    <citation type="submission" date="2020-02" db="EMBL/GenBank/DDBJ databases">
        <title>Genomic and physiological characterization of two novel Nitrospinaceae genera.</title>
        <authorList>
            <person name="Mueller A.J."/>
            <person name="Jung M.-Y."/>
            <person name="Strachan C.R."/>
            <person name="Herbold C.W."/>
            <person name="Kirkegaard R.H."/>
            <person name="Daims H."/>
        </authorList>
    </citation>
    <scope>NUCLEOTIDE SEQUENCE [LARGE SCALE GENOMIC DNA]</scope>
    <source>
        <strain evidence="2">EB</strain>
    </source>
</reference>
<evidence type="ECO:0000256" key="1">
    <source>
        <dbReference type="SAM" id="MobiDB-lite"/>
    </source>
</evidence>
<dbReference type="AlphaFoldDB" id="A0A7T0BUH4"/>
<name>A0A7T0BUH4_9BACT</name>
<gene>
    <name evidence="2" type="ORF">G3M70_04865</name>
</gene>
<dbReference type="Proteomes" id="UP000594688">
    <property type="component" value="Chromosome"/>
</dbReference>
<accession>A0A7T0BUH4</accession>
<evidence type="ECO:0000313" key="2">
    <source>
        <dbReference type="EMBL" id="QPJ61254.1"/>
    </source>
</evidence>
<protein>
    <submittedName>
        <fullName evidence="2">Uncharacterized protein</fullName>
    </submittedName>
</protein>
<dbReference type="KEGG" id="nli:G3M70_04865"/>
<dbReference type="EMBL" id="CP048685">
    <property type="protein sequence ID" value="QPJ61254.1"/>
    <property type="molecule type" value="Genomic_DNA"/>
</dbReference>
<organism evidence="2 3">
    <name type="scientific">Candidatus Nitronauta litoralis</name>
    <dbReference type="NCBI Taxonomy" id="2705533"/>
    <lineage>
        <taxon>Bacteria</taxon>
        <taxon>Pseudomonadati</taxon>
        <taxon>Nitrospinota/Tectimicrobiota group</taxon>
        <taxon>Nitrospinota</taxon>
        <taxon>Nitrospinia</taxon>
        <taxon>Nitrospinales</taxon>
        <taxon>Nitrospinaceae</taxon>
        <taxon>Candidatus Nitronauta</taxon>
    </lineage>
</organism>
<feature type="compositionally biased region" description="Basic and acidic residues" evidence="1">
    <location>
        <begin position="1"/>
        <end position="10"/>
    </location>
</feature>
<feature type="region of interest" description="Disordered" evidence="1">
    <location>
        <begin position="1"/>
        <end position="28"/>
    </location>
</feature>
<sequence length="82" mass="9233">MEANFHKTLDAVRGQSGHSVPACIHPRSPLTRRPLKKWKILEQSVRQCEEPLRRSNPAGQRPMVPLDLPLRGTKAAVILFKA</sequence>
<proteinExistence type="predicted"/>
<evidence type="ECO:0000313" key="3">
    <source>
        <dbReference type="Proteomes" id="UP000594688"/>
    </source>
</evidence>